<proteinExistence type="predicted"/>
<name>A0A4P9XIX9_9FUNG</name>
<dbReference type="AlphaFoldDB" id="A0A4P9XIX9"/>
<protein>
    <recommendedName>
        <fullName evidence="3">F-box domain-containing protein</fullName>
    </recommendedName>
</protein>
<reference evidence="2" key="1">
    <citation type="journal article" date="2018" name="Nat. Microbiol.">
        <title>Leveraging single-cell genomics to expand the fungal tree of life.</title>
        <authorList>
            <person name="Ahrendt S.R."/>
            <person name="Quandt C.A."/>
            <person name="Ciobanu D."/>
            <person name="Clum A."/>
            <person name="Salamov A."/>
            <person name="Andreopoulos B."/>
            <person name="Cheng J.F."/>
            <person name="Woyke T."/>
            <person name="Pelin A."/>
            <person name="Henrissat B."/>
            <person name="Reynolds N.K."/>
            <person name="Benny G.L."/>
            <person name="Smith M.E."/>
            <person name="James T.Y."/>
            <person name="Grigoriev I.V."/>
        </authorList>
    </citation>
    <scope>NUCLEOTIDE SEQUENCE [LARGE SCALE GENOMIC DNA]</scope>
    <source>
        <strain evidence="2">RSA 1356</strain>
    </source>
</reference>
<dbReference type="Proteomes" id="UP000271241">
    <property type="component" value="Unassembled WGS sequence"/>
</dbReference>
<organism evidence="1 2">
    <name type="scientific">Thamnocephalis sphaerospora</name>
    <dbReference type="NCBI Taxonomy" id="78915"/>
    <lineage>
        <taxon>Eukaryota</taxon>
        <taxon>Fungi</taxon>
        <taxon>Fungi incertae sedis</taxon>
        <taxon>Zoopagomycota</taxon>
        <taxon>Zoopagomycotina</taxon>
        <taxon>Zoopagomycetes</taxon>
        <taxon>Zoopagales</taxon>
        <taxon>Sigmoideomycetaceae</taxon>
        <taxon>Thamnocephalis</taxon>
    </lineage>
</organism>
<dbReference type="EMBL" id="KZ993056">
    <property type="protein sequence ID" value="RKP05693.1"/>
    <property type="molecule type" value="Genomic_DNA"/>
</dbReference>
<gene>
    <name evidence="1" type="ORF">THASP1DRAFT_32467</name>
</gene>
<evidence type="ECO:0000313" key="2">
    <source>
        <dbReference type="Proteomes" id="UP000271241"/>
    </source>
</evidence>
<evidence type="ECO:0008006" key="3">
    <source>
        <dbReference type="Google" id="ProtNLM"/>
    </source>
</evidence>
<accession>A0A4P9XIX9</accession>
<keyword evidence="2" id="KW-1185">Reference proteome</keyword>
<sequence>MDSKQTGHDAAVQRVPMEIWLLLALHTDAIALLRLCAASRILWHWLSSAQHLWQQVYHTAYSEEQDAEIFWLAAYRQRVADSRQVDAAQVDIHWRRAVLARMRTETNWRLGRYTERSCLVPTSQRVPQDWKPVAFRPSELLLKMHKKYTLHTVPVTSVGTACLPSSIMLHAASPEEQATAQVDKVKASYILLRNRAMQDQHTWILRQTGGPTRKLARETSIFSRHGRWLLAYPIVFDEDYNGTSPGWTVLDLDNEYPAVCLKVLNTFSVDEYATTPGFRAEKASVKKEAVPARFAQSTCIVTAHKSRVVICAAYGSKTVLYWKVVEVLFRRDTSADHACGAGDGMHGVECCRPLIRHTCHSLEAWSDHAPVTSLFACALGGGYVWINGYHNVTYAMAVVIDTQGTSGTARLLNPTNSRSTLRIIQHGWRDSTVRRPLALLPHRQLFVARIADTKAQRENTQCVHLLRCHDGTAVRSYDLPIGGPIEPVLGDLVIRIALDSCCMLLFDMFAGTTIRMIHDAADYPFTGYNIISPLYNLNTWQQEKARPASEEERIALSLPQQYKGKDSLVQSIRWFDYMPDVS</sequence>
<evidence type="ECO:0000313" key="1">
    <source>
        <dbReference type="EMBL" id="RKP05693.1"/>
    </source>
</evidence>